<evidence type="ECO:0000256" key="1">
    <source>
        <dbReference type="ARBA" id="ARBA00002620"/>
    </source>
</evidence>
<evidence type="ECO:0000313" key="12">
    <source>
        <dbReference type="Proteomes" id="UP000290809"/>
    </source>
</evidence>
<keyword evidence="8" id="KW-0496">Mitochondrion</keyword>
<dbReference type="PANTHER" id="PTHR21425">
    <property type="entry name" value="NICE-3"/>
    <property type="match status" value="1"/>
</dbReference>
<evidence type="ECO:0000256" key="2">
    <source>
        <dbReference type="ARBA" id="ARBA00004167"/>
    </source>
</evidence>
<proteinExistence type="predicted"/>
<evidence type="ECO:0000256" key="3">
    <source>
        <dbReference type="ARBA" id="ARBA00004173"/>
    </source>
</evidence>
<reference evidence="11 12" key="1">
    <citation type="journal article" date="2019" name="PLoS Pathog.">
        <title>Genome sequence of the bovine parasite Schistosoma bovis Tanzania.</title>
        <authorList>
            <person name="Oey H."/>
            <person name="Zakrzewski M."/>
            <person name="Gobert G."/>
            <person name="Gravermann K."/>
            <person name="Stoye J."/>
            <person name="Jones M."/>
            <person name="Mcmanus D."/>
            <person name="Krause L."/>
        </authorList>
    </citation>
    <scope>NUCLEOTIDE SEQUENCE [LARGE SCALE GENOMIC DNA]</scope>
    <source>
        <strain evidence="11 12">TAN1997</strain>
    </source>
</reference>
<keyword evidence="7" id="KW-0333">Golgi apparatus</keyword>
<evidence type="ECO:0000256" key="6">
    <source>
        <dbReference type="ARBA" id="ARBA00022989"/>
    </source>
</evidence>
<feature type="transmembrane region" description="Helical" evidence="10">
    <location>
        <begin position="6"/>
        <end position="29"/>
    </location>
</feature>
<accession>A0A430Q3T7</accession>
<keyword evidence="5 10" id="KW-0812">Transmembrane</keyword>
<evidence type="ECO:0000256" key="5">
    <source>
        <dbReference type="ARBA" id="ARBA00022692"/>
    </source>
</evidence>
<sequence>MPTQHIALALFLVLLAIGVIILISILVIVKRRIARRKSRIGRTTYNSCGHGLPKVWKSNIEKKINGTVKIRTEPQVFGPHYSENYDVYTSTGEVTFLYRAKTVDQFLMLKQAILSLDSTLEAPPLRDIRDFLLTARHNVMNPPPSRDHIEEYCQLYLWARHDLNPFGESEYKRFCELQTNLLEIVNRTKPWPVYSSGGTNTIGQSSSEQSSKIHKRNHSNFKINFPSFLFKATEHSQLRVVHSSASVTTLTTTIPSSSSPLTTTITTSIALSTPTLSSPSTSIVNQSRPTRVKVLSRTGQPSGLNLKRLSHSTHRKKHELLVSSSEHETLTKNSHLIHPSHVFTNDIIGEIDSSVDLLNKIDRIETKTGSCSHRRDSCQSDGSQTALIDLEPVIVVNPSKTLSQPSRQIKLSESYIIQPDIKNLTRFNKGEVNRTKPWPVYSSGGTNTIGQSSSEQSSKIHKRNHSNFKINFPSFLCKATEHSKLRVVHSSASVTTVTTTIPSSSSPLTTTITTSIALSTPTLSSPSTSIVNQSRPTRVKVLSRTGQPSGLNLKRLSHSTHRKKHELLVSSSEHETLTKNSHLIHPSHVFTNDIIGEIDSSVDLLNKIDRIETKTGSCSHRRDSCQSDGSQTALIDLEPVIVVNPSKTLSQPSRQIKLSESYIIQPDIKNLTRFNKGMENEAVNC</sequence>
<name>A0A430Q3T7_SCHBO</name>
<dbReference type="Proteomes" id="UP000290809">
    <property type="component" value="Unassembled WGS sequence"/>
</dbReference>
<evidence type="ECO:0000256" key="4">
    <source>
        <dbReference type="ARBA" id="ARBA00004555"/>
    </source>
</evidence>
<dbReference type="Pfam" id="PF07406">
    <property type="entry name" value="NICE-3"/>
    <property type="match status" value="1"/>
</dbReference>
<comment type="caution">
    <text evidence="11">The sequence shown here is derived from an EMBL/GenBank/DDBJ whole genome shotgun (WGS) entry which is preliminary data.</text>
</comment>
<evidence type="ECO:0000256" key="7">
    <source>
        <dbReference type="ARBA" id="ARBA00023034"/>
    </source>
</evidence>
<evidence type="ECO:0000313" key="11">
    <source>
        <dbReference type="EMBL" id="RTG82360.1"/>
    </source>
</evidence>
<dbReference type="STRING" id="6184.A0A430Q3T7"/>
<dbReference type="GO" id="GO:0016020">
    <property type="term" value="C:membrane"/>
    <property type="evidence" value="ECO:0007669"/>
    <property type="project" value="UniProtKB-SubCell"/>
</dbReference>
<dbReference type="AlphaFoldDB" id="A0A430Q3T7"/>
<dbReference type="GO" id="GO:0005739">
    <property type="term" value="C:mitochondrion"/>
    <property type="evidence" value="ECO:0007669"/>
    <property type="project" value="UniProtKB-SubCell"/>
</dbReference>
<dbReference type="GO" id="GO:0005794">
    <property type="term" value="C:Golgi apparatus"/>
    <property type="evidence" value="ECO:0007669"/>
    <property type="project" value="UniProtKB-SubCell"/>
</dbReference>
<dbReference type="EMBL" id="QMKO01002868">
    <property type="protein sequence ID" value="RTG82360.1"/>
    <property type="molecule type" value="Genomic_DNA"/>
</dbReference>
<organism evidence="11 12">
    <name type="scientific">Schistosoma bovis</name>
    <name type="common">Blood fluke</name>
    <dbReference type="NCBI Taxonomy" id="6184"/>
    <lineage>
        <taxon>Eukaryota</taxon>
        <taxon>Metazoa</taxon>
        <taxon>Spiralia</taxon>
        <taxon>Lophotrochozoa</taxon>
        <taxon>Platyhelminthes</taxon>
        <taxon>Trematoda</taxon>
        <taxon>Digenea</taxon>
        <taxon>Strigeidida</taxon>
        <taxon>Schistosomatoidea</taxon>
        <taxon>Schistosomatidae</taxon>
        <taxon>Schistosoma</taxon>
    </lineage>
</organism>
<comment type="subcellular location">
    <subcellularLocation>
        <location evidence="4">Golgi apparatus</location>
    </subcellularLocation>
    <subcellularLocation>
        <location evidence="2">Membrane</location>
        <topology evidence="2">Single-pass membrane protein</topology>
    </subcellularLocation>
    <subcellularLocation>
        <location evidence="3">Mitochondrion</location>
    </subcellularLocation>
</comment>
<evidence type="ECO:0000256" key="8">
    <source>
        <dbReference type="ARBA" id="ARBA00023128"/>
    </source>
</evidence>
<dbReference type="InterPro" id="IPR010876">
    <property type="entry name" value="C1orf43"/>
</dbReference>
<evidence type="ECO:0000256" key="10">
    <source>
        <dbReference type="SAM" id="Phobius"/>
    </source>
</evidence>
<keyword evidence="12" id="KW-1185">Reference proteome</keyword>
<gene>
    <name evidence="11" type="ORF">DC041_0010723</name>
</gene>
<comment type="function">
    <text evidence="1">General regulator of phagocytosis. Required to uptake Gram negative bacterium by macrophages.</text>
</comment>
<dbReference type="PANTHER" id="PTHR21425:SF2">
    <property type="entry name" value="PROTEIN C1ORF43"/>
    <property type="match status" value="1"/>
</dbReference>
<keyword evidence="6 10" id="KW-1133">Transmembrane helix</keyword>
<evidence type="ECO:0000256" key="9">
    <source>
        <dbReference type="ARBA" id="ARBA00023136"/>
    </source>
</evidence>
<protein>
    <submittedName>
        <fullName evidence="11">Uncharacterized protein</fullName>
    </submittedName>
</protein>
<keyword evidence="9 10" id="KW-0472">Membrane</keyword>